<dbReference type="Gene3D" id="2.40.30.170">
    <property type="match status" value="1"/>
</dbReference>
<accession>A0A0G3EKS4</accession>
<name>A0A0G3EKS4_9BURK</name>
<dbReference type="PATRIC" id="fig|445709.3.peg.1033"/>
<proteinExistence type="inferred from homology"/>
<dbReference type="Gene3D" id="2.40.420.20">
    <property type="match status" value="1"/>
</dbReference>
<protein>
    <submittedName>
        <fullName evidence="4">Efflux transporter periplasmic adaptor subunit</fullName>
    </submittedName>
</protein>
<organism evidence="4 5">
    <name type="scientific">Pandoraea thiooxydans</name>
    <dbReference type="NCBI Taxonomy" id="445709"/>
    <lineage>
        <taxon>Bacteria</taxon>
        <taxon>Pseudomonadati</taxon>
        <taxon>Pseudomonadota</taxon>
        <taxon>Betaproteobacteria</taxon>
        <taxon>Burkholderiales</taxon>
        <taxon>Burkholderiaceae</taxon>
        <taxon>Pandoraea</taxon>
    </lineage>
</organism>
<dbReference type="Gene3D" id="2.40.50.100">
    <property type="match status" value="1"/>
</dbReference>
<evidence type="ECO:0000313" key="4">
    <source>
        <dbReference type="EMBL" id="AKJ67648.1"/>
    </source>
</evidence>
<dbReference type="Pfam" id="PF25917">
    <property type="entry name" value="BSH_RND"/>
    <property type="match status" value="1"/>
</dbReference>
<dbReference type="InterPro" id="IPR006143">
    <property type="entry name" value="RND_pump_MFP"/>
</dbReference>
<feature type="domain" description="Multidrug resistance protein MdtA-like barrel-sandwich hybrid" evidence="2">
    <location>
        <begin position="69"/>
        <end position="189"/>
    </location>
</feature>
<dbReference type="SUPFAM" id="SSF111369">
    <property type="entry name" value="HlyD-like secretion proteins"/>
    <property type="match status" value="1"/>
</dbReference>
<dbReference type="KEGG" id="ptx:ABW99_04815"/>
<dbReference type="Gene3D" id="1.10.287.470">
    <property type="entry name" value="Helix hairpin bin"/>
    <property type="match status" value="1"/>
</dbReference>
<evidence type="ECO:0000313" key="5">
    <source>
        <dbReference type="Proteomes" id="UP000036700"/>
    </source>
</evidence>
<dbReference type="GO" id="GO:0015562">
    <property type="term" value="F:efflux transmembrane transporter activity"/>
    <property type="evidence" value="ECO:0007669"/>
    <property type="project" value="TreeGrafter"/>
</dbReference>
<dbReference type="GO" id="GO:1990281">
    <property type="term" value="C:efflux pump complex"/>
    <property type="evidence" value="ECO:0007669"/>
    <property type="project" value="TreeGrafter"/>
</dbReference>
<dbReference type="InterPro" id="IPR058792">
    <property type="entry name" value="Beta-barrel_RND_2"/>
</dbReference>
<keyword evidence="5" id="KW-1185">Reference proteome</keyword>
<dbReference type="Pfam" id="PF25954">
    <property type="entry name" value="Beta-barrel_RND_2"/>
    <property type="match status" value="1"/>
</dbReference>
<dbReference type="Proteomes" id="UP000036700">
    <property type="component" value="Chromosome"/>
</dbReference>
<evidence type="ECO:0000259" key="3">
    <source>
        <dbReference type="Pfam" id="PF25954"/>
    </source>
</evidence>
<dbReference type="AlphaFoldDB" id="A0A0G3EKS4"/>
<dbReference type="PANTHER" id="PTHR30469">
    <property type="entry name" value="MULTIDRUG RESISTANCE PROTEIN MDTA"/>
    <property type="match status" value="1"/>
</dbReference>
<comment type="similarity">
    <text evidence="1">Belongs to the membrane fusion protein (MFP) (TC 8.A.1) family.</text>
</comment>
<dbReference type="NCBIfam" id="TIGR01730">
    <property type="entry name" value="RND_mfp"/>
    <property type="match status" value="1"/>
</dbReference>
<dbReference type="EMBL" id="CP011568">
    <property type="protein sequence ID" value="AKJ67648.1"/>
    <property type="molecule type" value="Genomic_DNA"/>
</dbReference>
<dbReference type="PANTHER" id="PTHR30469:SF11">
    <property type="entry name" value="BLL4320 PROTEIN"/>
    <property type="match status" value="1"/>
</dbReference>
<gene>
    <name evidence="4" type="ORF">ABW99_04815</name>
</gene>
<feature type="domain" description="CusB-like beta-barrel" evidence="3">
    <location>
        <begin position="203"/>
        <end position="273"/>
    </location>
</feature>
<reference evidence="5" key="1">
    <citation type="submission" date="2015-06" db="EMBL/GenBank/DDBJ databases">
        <authorList>
            <person name="Lim Y.L."/>
            <person name="Ee R."/>
            <person name="Yong D."/>
            <person name="How K.Y."/>
            <person name="Yin W.F."/>
            <person name="Chan K.G."/>
        </authorList>
    </citation>
    <scope>NUCLEOTIDE SEQUENCE [LARGE SCALE GENOMIC DNA]</scope>
    <source>
        <strain evidence="5">DSM 25325</strain>
    </source>
</reference>
<dbReference type="RefSeq" id="WP_047213313.1">
    <property type="nucleotide sequence ID" value="NZ_CP011568.3"/>
</dbReference>
<evidence type="ECO:0000259" key="2">
    <source>
        <dbReference type="Pfam" id="PF25917"/>
    </source>
</evidence>
<sequence length="377" mass="40400">MKKRMAIMLICVLVLLGALVGFNLFKAAMIKKFMAANSAPPVTVSSMKASYQTWQPQLSAVGGLRAVRGVNVTTEIAGLVREVHIKSGSHVKAGQVLVQLNADSDIAQLHALQAQADLAQTVYNRDKKQYELKVIAKATLDADEANLRSTRAQAAQQAAIVEKKTIRAPFSGRLGITTVNPGQYLNPGDMIVTLQDTDTLYADFTLPQQDFSKLAIGQTVVLQNNTYAGKTFTGKITSINPLVDTATRNVQVEAEIDNRAGKLLPGMYATVKVDVGTPQRFLTLPQTAITYNPYGATVFIAKPGTKPNAQGKTMPVAQQVFVTTGATRGDQVAIEKGVTDGEEVITSGQLKLKNGTPLIINNSVLPANSPNPTPQEQ</sequence>
<evidence type="ECO:0000256" key="1">
    <source>
        <dbReference type="ARBA" id="ARBA00009477"/>
    </source>
</evidence>
<dbReference type="FunFam" id="2.40.30.170:FF:000010">
    <property type="entry name" value="Efflux RND transporter periplasmic adaptor subunit"/>
    <property type="match status" value="1"/>
</dbReference>
<dbReference type="STRING" id="445709.ABW99_04815"/>
<dbReference type="InterPro" id="IPR058625">
    <property type="entry name" value="MdtA-like_BSH"/>
</dbReference>